<feature type="binding site" evidence="7">
    <location>
        <position position="223"/>
    </location>
    <ligand>
        <name>substrate</name>
    </ligand>
</feature>
<evidence type="ECO:0000256" key="4">
    <source>
        <dbReference type="ARBA" id="ARBA00023277"/>
    </source>
</evidence>
<evidence type="ECO:0000256" key="7">
    <source>
        <dbReference type="PIRSR" id="PIRSR038994-2"/>
    </source>
</evidence>
<gene>
    <name evidence="10" type="primary">nagA</name>
    <name evidence="10" type="ORF">OH136_09485</name>
</gene>
<dbReference type="Proteomes" id="UP001208041">
    <property type="component" value="Unassembled WGS sequence"/>
</dbReference>
<dbReference type="GO" id="GO:0006046">
    <property type="term" value="P:N-acetylglucosamine catabolic process"/>
    <property type="evidence" value="ECO:0007669"/>
    <property type="project" value="TreeGrafter"/>
</dbReference>
<protein>
    <submittedName>
        <fullName evidence="10">N-acetylglucosamine-6-phosphate deacetylase</fullName>
        <ecNumber evidence="10">3.5.1.25</ecNumber>
    </submittedName>
</protein>
<dbReference type="EMBL" id="JAOYFC010000002">
    <property type="protein sequence ID" value="MCV6824786.1"/>
    <property type="molecule type" value="Genomic_DNA"/>
</dbReference>
<feature type="binding site" evidence="7">
    <location>
        <begin position="215"/>
        <end position="216"/>
    </location>
    <ligand>
        <name>substrate</name>
    </ligand>
</feature>
<keyword evidence="2 8" id="KW-0479">Metal-binding</keyword>
<dbReference type="InterPro" id="IPR032466">
    <property type="entry name" value="Metal_Hydrolase"/>
</dbReference>
<dbReference type="GO" id="GO:0008448">
    <property type="term" value="F:N-acetylglucosamine-6-phosphate deacetylase activity"/>
    <property type="evidence" value="ECO:0007669"/>
    <property type="project" value="UniProtKB-EC"/>
</dbReference>
<dbReference type="PANTHER" id="PTHR11113">
    <property type="entry name" value="N-ACETYLGLUCOSAMINE-6-PHOSPHATE DEACETYLASE"/>
    <property type="match status" value="1"/>
</dbReference>
<dbReference type="AlphaFoldDB" id="A0AAE3LTA3"/>
<feature type="binding site" evidence="8">
    <location>
        <position position="191"/>
    </location>
    <ligand>
        <name>Zn(2+)</name>
        <dbReference type="ChEBI" id="CHEBI:29105"/>
    </ligand>
</feature>
<evidence type="ECO:0000256" key="6">
    <source>
        <dbReference type="PIRSR" id="PIRSR038994-1"/>
    </source>
</evidence>
<sequence>MERWITPDRLFDGQKLLSGASLRVKDGRIAEVREEGAPDTASETKVNGTVTPGFIDLQVNGGGDVMLNADPSRAGMQTIVAAHRKFGTVGILPTVITDRAEVVDQAVDAAIEAKGDQGILGLHIEGPHIAPVRRGTHLERFVRPMDERTMKAVAKLRHADIAVMITLAPDAVSCEDIAVLSDMGAVVSIGHTDATAEQIEAAIKAGARCATHLFNAMSPMVGRAPGAVGGVINSDLYSGIICDGYHVADAMVGLAIRARPTRGRMFLVSDAMATVGGSDHFSLYGDTIYLKDGRLVNAEGSLAGAHVTQAEGVKRLVEKVKIPLDQALQMATSVPAACMGLTDVGQLQGRNIEDVILLSEQLEYVGALDAQIAVQPSKHDA</sequence>
<evidence type="ECO:0000256" key="8">
    <source>
        <dbReference type="PIRSR" id="PIRSR038994-3"/>
    </source>
</evidence>
<dbReference type="Gene3D" id="3.20.20.140">
    <property type="entry name" value="Metal-dependent hydrolases"/>
    <property type="match status" value="1"/>
</dbReference>
<dbReference type="Pfam" id="PF01979">
    <property type="entry name" value="Amidohydro_1"/>
    <property type="match status" value="1"/>
</dbReference>
<comment type="cofactor">
    <cofactor evidence="8">
        <name>a divalent metal cation</name>
        <dbReference type="ChEBI" id="CHEBI:60240"/>
    </cofactor>
    <text evidence="8">Binds 1 divalent metal cation per subunit.</text>
</comment>
<evidence type="ECO:0000256" key="2">
    <source>
        <dbReference type="ARBA" id="ARBA00022723"/>
    </source>
</evidence>
<dbReference type="RefSeq" id="WP_263953638.1">
    <property type="nucleotide sequence ID" value="NZ_JAOYFC010000002.1"/>
</dbReference>
<evidence type="ECO:0000313" key="10">
    <source>
        <dbReference type="EMBL" id="MCV6824786.1"/>
    </source>
</evidence>
<evidence type="ECO:0000256" key="3">
    <source>
        <dbReference type="ARBA" id="ARBA00022801"/>
    </source>
</evidence>
<dbReference type="EC" id="3.5.1.25" evidence="10"/>
<proteinExistence type="inferred from homology"/>
<comment type="caution">
    <text evidence="10">The sequence shown here is derived from an EMBL/GenBank/DDBJ whole genome shotgun (WGS) entry which is preliminary data.</text>
</comment>
<dbReference type="InterPro" id="IPR011059">
    <property type="entry name" value="Metal-dep_hydrolase_composite"/>
</dbReference>
<keyword evidence="4 5" id="KW-0119">Carbohydrate metabolism</keyword>
<feature type="binding site" evidence="7">
    <location>
        <begin position="302"/>
        <end position="304"/>
    </location>
    <ligand>
        <name>substrate</name>
    </ligand>
</feature>
<evidence type="ECO:0000313" key="11">
    <source>
        <dbReference type="Proteomes" id="UP001208041"/>
    </source>
</evidence>
<name>A0AAE3LTA3_9RHOB</name>
<feature type="active site" description="Proton donor/acceptor" evidence="6">
    <location>
        <position position="270"/>
    </location>
</feature>
<dbReference type="PIRSF" id="PIRSF038994">
    <property type="entry name" value="NagA"/>
    <property type="match status" value="1"/>
</dbReference>
<feature type="binding site" evidence="8">
    <location>
        <position position="212"/>
    </location>
    <ligand>
        <name>Zn(2+)</name>
        <dbReference type="ChEBI" id="CHEBI:29105"/>
    </ligand>
</feature>
<dbReference type="GO" id="GO:0046872">
    <property type="term" value="F:metal ion binding"/>
    <property type="evidence" value="ECO:0007669"/>
    <property type="project" value="UniProtKB-KW"/>
</dbReference>
<keyword evidence="3 5" id="KW-0378">Hydrolase</keyword>
<evidence type="ECO:0000256" key="5">
    <source>
        <dbReference type="PIRNR" id="PIRNR038994"/>
    </source>
</evidence>
<feature type="binding site" evidence="7">
    <location>
        <position position="136"/>
    </location>
    <ligand>
        <name>substrate</name>
    </ligand>
</feature>
<evidence type="ECO:0000259" key="9">
    <source>
        <dbReference type="Pfam" id="PF01979"/>
    </source>
</evidence>
<dbReference type="InterPro" id="IPR003764">
    <property type="entry name" value="GlcNAc_6-P_deAcase"/>
</dbReference>
<accession>A0AAE3LTA3</accession>
<evidence type="ECO:0000256" key="1">
    <source>
        <dbReference type="ARBA" id="ARBA00010716"/>
    </source>
</evidence>
<comment type="similarity">
    <text evidence="1 5">Belongs to the metallo-dependent hydrolases superfamily. NagA family.</text>
</comment>
<reference evidence="10" key="1">
    <citation type="submission" date="2022-10" db="EMBL/GenBank/DDBJ databases">
        <authorList>
            <person name="Yue Y."/>
        </authorList>
    </citation>
    <scope>NUCLEOTIDE SEQUENCE</scope>
    <source>
        <strain evidence="10">Z654</strain>
    </source>
</reference>
<dbReference type="NCBIfam" id="TIGR00221">
    <property type="entry name" value="nagA"/>
    <property type="match status" value="1"/>
</dbReference>
<organism evidence="10 11">
    <name type="scientific">Halocynthiibacter halioticoli</name>
    <dbReference type="NCBI Taxonomy" id="2986804"/>
    <lineage>
        <taxon>Bacteria</taxon>
        <taxon>Pseudomonadati</taxon>
        <taxon>Pseudomonadota</taxon>
        <taxon>Alphaproteobacteria</taxon>
        <taxon>Rhodobacterales</taxon>
        <taxon>Paracoccaceae</taxon>
        <taxon>Halocynthiibacter</taxon>
    </lineage>
</organism>
<dbReference type="InterPro" id="IPR006680">
    <property type="entry name" value="Amidohydro-rel"/>
</dbReference>
<feature type="domain" description="Amidohydrolase-related" evidence="9">
    <location>
        <begin position="49"/>
        <end position="349"/>
    </location>
</feature>
<feature type="binding site" evidence="8">
    <location>
        <position position="125"/>
    </location>
    <ligand>
        <name>Zn(2+)</name>
        <dbReference type="ChEBI" id="CHEBI:29105"/>
    </ligand>
</feature>
<feature type="binding site" evidence="7">
    <location>
        <position position="246"/>
    </location>
    <ligand>
        <name>substrate</name>
    </ligand>
</feature>
<keyword evidence="11" id="KW-1185">Reference proteome</keyword>
<dbReference type="PANTHER" id="PTHR11113:SF14">
    <property type="entry name" value="N-ACETYLGLUCOSAMINE-6-PHOSPHATE DEACETYLASE"/>
    <property type="match status" value="1"/>
</dbReference>
<dbReference type="SUPFAM" id="SSF51556">
    <property type="entry name" value="Metallo-dependent hydrolases"/>
    <property type="match status" value="1"/>
</dbReference>
<dbReference type="Gene3D" id="2.30.40.10">
    <property type="entry name" value="Urease, subunit C, domain 1"/>
    <property type="match status" value="1"/>
</dbReference>